<dbReference type="Pfam" id="PF04773">
    <property type="entry name" value="FecR"/>
    <property type="match status" value="1"/>
</dbReference>
<protein>
    <submittedName>
        <fullName evidence="4">FecR domain-containing protein</fullName>
    </submittedName>
</protein>
<dbReference type="PANTHER" id="PTHR30273">
    <property type="entry name" value="PERIPLASMIC SIGNAL SENSOR AND SIGMA FACTOR ACTIVATOR FECR-RELATED"/>
    <property type="match status" value="1"/>
</dbReference>
<dbReference type="Gene3D" id="3.55.50.30">
    <property type="match status" value="1"/>
</dbReference>
<dbReference type="InterPro" id="IPR032508">
    <property type="entry name" value="FecR_C"/>
</dbReference>
<dbReference type="RefSeq" id="WP_202014532.1">
    <property type="nucleotide sequence ID" value="NZ_JAERRB010000012.1"/>
</dbReference>
<gene>
    <name evidence="4" type="ORF">JI741_26000</name>
</gene>
<feature type="transmembrane region" description="Helical" evidence="1">
    <location>
        <begin position="100"/>
        <end position="121"/>
    </location>
</feature>
<dbReference type="InterPro" id="IPR006860">
    <property type="entry name" value="FecR"/>
</dbReference>
<keyword evidence="5" id="KW-1185">Reference proteome</keyword>
<evidence type="ECO:0000259" key="3">
    <source>
        <dbReference type="Pfam" id="PF16344"/>
    </source>
</evidence>
<evidence type="ECO:0000256" key="1">
    <source>
        <dbReference type="SAM" id="Phobius"/>
    </source>
</evidence>
<dbReference type="PIRSF" id="PIRSF018266">
    <property type="entry name" value="FecR"/>
    <property type="match status" value="1"/>
</dbReference>
<keyword evidence="1" id="KW-0472">Membrane</keyword>
<evidence type="ECO:0000259" key="2">
    <source>
        <dbReference type="Pfam" id="PF04773"/>
    </source>
</evidence>
<accession>A0ABS1KZL3</accession>
<evidence type="ECO:0000313" key="4">
    <source>
        <dbReference type="EMBL" id="MBL0744713.1"/>
    </source>
</evidence>
<sequence length="344" mass="39109">MDYSKFDVEDFATDEYFIQWVKAPDESSNTFWTAWLSKNPHQKELIKKARHIVLSLEIKEKAMDDNAFIAGWANISKHIHKTHGVVPMPEPLSKPHTRRWFYAAASVSVLLMLSAAVFYHINRSVVITTAYGESRTLFLPDQSKITLNGNSSIHYKPFYFTSQSREVWLDGEAFFAVVHEHNNAKFLVHTDELAVEVLGTKFNVNSRRGKTRVVLEEGKVQLSTSHDVVVMKPGDLADVSESSRDIKMKSVNAGDYVSWKSNKLVFRALPLEEIALQLEDNFGYMVEFQNVEIQKKEFTGAASSDDIDGFLKNLSEVFGLSIDQHGKTIYIKERKENPGQSSRP</sequence>
<dbReference type="Pfam" id="PF16344">
    <property type="entry name" value="FecR_C"/>
    <property type="match status" value="1"/>
</dbReference>
<feature type="domain" description="FecR protein" evidence="2">
    <location>
        <begin position="126"/>
        <end position="221"/>
    </location>
</feature>
<dbReference type="Proteomes" id="UP000613030">
    <property type="component" value="Unassembled WGS sequence"/>
</dbReference>
<dbReference type="PANTHER" id="PTHR30273:SF2">
    <property type="entry name" value="PROTEIN FECR"/>
    <property type="match status" value="1"/>
</dbReference>
<proteinExistence type="predicted"/>
<organism evidence="4 5">
    <name type="scientific">Chryseolinea lacunae</name>
    <dbReference type="NCBI Taxonomy" id="2801331"/>
    <lineage>
        <taxon>Bacteria</taxon>
        <taxon>Pseudomonadati</taxon>
        <taxon>Bacteroidota</taxon>
        <taxon>Cytophagia</taxon>
        <taxon>Cytophagales</taxon>
        <taxon>Fulvivirgaceae</taxon>
        <taxon>Chryseolinea</taxon>
    </lineage>
</organism>
<keyword evidence="1" id="KW-0812">Transmembrane</keyword>
<name>A0ABS1KZL3_9BACT</name>
<evidence type="ECO:0000313" key="5">
    <source>
        <dbReference type="Proteomes" id="UP000613030"/>
    </source>
</evidence>
<keyword evidence="1" id="KW-1133">Transmembrane helix</keyword>
<comment type="caution">
    <text evidence="4">The sequence shown here is derived from an EMBL/GenBank/DDBJ whole genome shotgun (WGS) entry which is preliminary data.</text>
</comment>
<reference evidence="4 5" key="1">
    <citation type="submission" date="2021-01" db="EMBL/GenBank/DDBJ databases">
        <title>Chryseolinea sp. Jin1 Genome sequencing and assembly.</title>
        <authorList>
            <person name="Kim I."/>
        </authorList>
    </citation>
    <scope>NUCLEOTIDE SEQUENCE [LARGE SCALE GENOMIC DNA]</scope>
    <source>
        <strain evidence="4 5">Jin1</strain>
    </source>
</reference>
<dbReference type="Gene3D" id="2.60.120.1440">
    <property type="match status" value="1"/>
</dbReference>
<dbReference type="EMBL" id="JAERRB010000012">
    <property type="protein sequence ID" value="MBL0744713.1"/>
    <property type="molecule type" value="Genomic_DNA"/>
</dbReference>
<feature type="domain" description="Protein FecR C-terminal" evidence="3">
    <location>
        <begin position="263"/>
        <end position="331"/>
    </location>
</feature>
<dbReference type="InterPro" id="IPR012373">
    <property type="entry name" value="Ferrdict_sens_TM"/>
</dbReference>